<organism evidence="11 12">
    <name type="scientific">Pseudobacteriovorax antillogorgiicola</name>
    <dbReference type="NCBI Taxonomy" id="1513793"/>
    <lineage>
        <taxon>Bacteria</taxon>
        <taxon>Pseudomonadati</taxon>
        <taxon>Bdellovibrionota</taxon>
        <taxon>Oligoflexia</taxon>
        <taxon>Oligoflexales</taxon>
        <taxon>Pseudobacteriovoracaceae</taxon>
        <taxon>Pseudobacteriovorax</taxon>
    </lineage>
</organism>
<evidence type="ECO:0000256" key="9">
    <source>
        <dbReference type="SAM" id="SignalP"/>
    </source>
</evidence>
<keyword evidence="6 8" id="KW-0472">Membrane</keyword>
<dbReference type="Gene3D" id="2.170.130.10">
    <property type="entry name" value="TonB-dependent receptor, plug domain"/>
    <property type="match status" value="1"/>
</dbReference>
<dbReference type="InterPro" id="IPR037066">
    <property type="entry name" value="Plug_dom_sf"/>
</dbReference>
<dbReference type="PROSITE" id="PS52016">
    <property type="entry name" value="TONB_DEPENDENT_REC_3"/>
    <property type="match status" value="1"/>
</dbReference>
<keyword evidence="12" id="KW-1185">Reference proteome</keyword>
<evidence type="ECO:0000256" key="4">
    <source>
        <dbReference type="ARBA" id="ARBA00022692"/>
    </source>
</evidence>
<dbReference type="EMBL" id="FWZT01000013">
    <property type="protein sequence ID" value="SMF44812.1"/>
    <property type="molecule type" value="Genomic_DNA"/>
</dbReference>
<keyword evidence="2 8" id="KW-0813">Transport</keyword>
<dbReference type="GO" id="GO:0009279">
    <property type="term" value="C:cell outer membrane"/>
    <property type="evidence" value="ECO:0007669"/>
    <property type="project" value="UniProtKB-SubCell"/>
</dbReference>
<evidence type="ECO:0000256" key="1">
    <source>
        <dbReference type="ARBA" id="ARBA00004571"/>
    </source>
</evidence>
<dbReference type="PROSITE" id="PS51257">
    <property type="entry name" value="PROKAR_LIPOPROTEIN"/>
    <property type="match status" value="1"/>
</dbReference>
<sequence length="656" mass="72996">MMKKLLAFLSLILACPTYSEEDMSLSAILNLEVEVATKSKQSLRDAPSIVSVVTENDIKRAGARDLIDVLQLIPGFTFAQDVLGVVTFVSRGIYAGEGKILLLVDGIELNDISYGTHSLGHHIPVEVIERIEMIRGPGSALYGGFAELGVINIITKAKSLDGHQGTLTVGQLKSGSGTRALSYGFSKEIPKGQVYLSVRYTGSNKSEGDYTDTNGDTGPIDDSTVKGRFVNFSVEYEGLKARFLHDTHSVESEVLWGSLTADPYRKDFDTTAFSLDYTGKLIEKLSFNPYGSIKHQRSWWQPDPDQDITIGNDWRRTTERRVAGAMLRYQITDDIEWTLGGENTVDRSDIMMHFGRSGDRVVFATNSKANIELLRNSYYTQVTMNLKDIANITFGGRYEDSREFDKTFVPRLGITKVFGDAHVKLLLAKAYRLPSIENYDLNNDLKPEITTTGELEVGYIISDNLVVTGNIFDTSIQDIIVYYYDGDTDLEHYYNYDELATRGVEFELKYAFDKISGGFTLTHQEIQKNTAELFKSSLDEGNALGSPENKVTLVANYEFMKDWNVNVNGIYESSVYAFSYDQASASVLEQERDPTLVTNVFLTRDNLFVKGLDIGVGVRDLGDENPARYQAANNGAMPYPGSGQEVLVRITGTSEF</sequence>
<evidence type="ECO:0000256" key="7">
    <source>
        <dbReference type="ARBA" id="ARBA00023237"/>
    </source>
</evidence>
<dbReference type="PANTHER" id="PTHR30069">
    <property type="entry name" value="TONB-DEPENDENT OUTER MEMBRANE RECEPTOR"/>
    <property type="match status" value="1"/>
</dbReference>
<dbReference type="Proteomes" id="UP000192907">
    <property type="component" value="Unassembled WGS sequence"/>
</dbReference>
<keyword evidence="11" id="KW-0675">Receptor</keyword>
<feature type="chain" id="PRO_5013323225" evidence="9">
    <location>
        <begin position="20"/>
        <end position="656"/>
    </location>
</feature>
<comment type="subcellular location">
    <subcellularLocation>
        <location evidence="1 8">Cell outer membrane</location>
        <topology evidence="1 8">Multi-pass membrane protein</topology>
    </subcellularLocation>
</comment>
<dbReference type="AlphaFoldDB" id="A0A1Y6CAE8"/>
<dbReference type="GO" id="GO:0044718">
    <property type="term" value="P:siderophore transmembrane transport"/>
    <property type="evidence" value="ECO:0007669"/>
    <property type="project" value="TreeGrafter"/>
</dbReference>
<evidence type="ECO:0000313" key="11">
    <source>
        <dbReference type="EMBL" id="SMF44812.1"/>
    </source>
</evidence>
<evidence type="ECO:0000259" key="10">
    <source>
        <dbReference type="Pfam" id="PF07715"/>
    </source>
</evidence>
<keyword evidence="3 8" id="KW-1134">Transmembrane beta strand</keyword>
<protein>
    <submittedName>
        <fullName evidence="11">Outer membrane receptor for ferrienterochelin and colicins</fullName>
    </submittedName>
</protein>
<dbReference type="InterPro" id="IPR012910">
    <property type="entry name" value="Plug_dom"/>
</dbReference>
<dbReference type="PANTHER" id="PTHR30069:SF29">
    <property type="entry name" value="HEMOGLOBIN AND HEMOGLOBIN-HAPTOGLOBIN-BINDING PROTEIN 1-RELATED"/>
    <property type="match status" value="1"/>
</dbReference>
<keyword evidence="7 8" id="KW-0998">Cell outer membrane</keyword>
<keyword evidence="4 8" id="KW-0812">Transmembrane</keyword>
<evidence type="ECO:0000256" key="8">
    <source>
        <dbReference type="PROSITE-ProRule" id="PRU01360"/>
    </source>
</evidence>
<evidence type="ECO:0000256" key="6">
    <source>
        <dbReference type="ARBA" id="ARBA00023136"/>
    </source>
</evidence>
<evidence type="ECO:0000256" key="5">
    <source>
        <dbReference type="ARBA" id="ARBA00022729"/>
    </source>
</evidence>
<dbReference type="RefSeq" id="WP_132321243.1">
    <property type="nucleotide sequence ID" value="NZ_FWZT01000013.1"/>
</dbReference>
<keyword evidence="5 9" id="KW-0732">Signal</keyword>
<reference evidence="12" key="1">
    <citation type="submission" date="2017-04" db="EMBL/GenBank/DDBJ databases">
        <authorList>
            <person name="Varghese N."/>
            <person name="Submissions S."/>
        </authorList>
    </citation>
    <scope>NUCLEOTIDE SEQUENCE [LARGE SCALE GENOMIC DNA]</scope>
    <source>
        <strain evidence="12">RKEM611</strain>
    </source>
</reference>
<dbReference type="Pfam" id="PF07715">
    <property type="entry name" value="Plug"/>
    <property type="match status" value="1"/>
</dbReference>
<dbReference type="Gene3D" id="2.40.170.20">
    <property type="entry name" value="TonB-dependent receptor, beta-barrel domain"/>
    <property type="match status" value="1"/>
</dbReference>
<dbReference type="InterPro" id="IPR039426">
    <property type="entry name" value="TonB-dep_rcpt-like"/>
</dbReference>
<dbReference type="STRING" id="1513793.SAMN06296036_113153"/>
<evidence type="ECO:0000256" key="3">
    <source>
        <dbReference type="ARBA" id="ARBA00022452"/>
    </source>
</evidence>
<feature type="domain" description="TonB-dependent receptor plug" evidence="10">
    <location>
        <begin position="43"/>
        <end position="149"/>
    </location>
</feature>
<dbReference type="OrthoDB" id="9760333at2"/>
<accession>A0A1Y6CAE8</accession>
<dbReference type="InterPro" id="IPR036942">
    <property type="entry name" value="Beta-barrel_TonB_sf"/>
</dbReference>
<comment type="similarity">
    <text evidence="8">Belongs to the TonB-dependent receptor family.</text>
</comment>
<gene>
    <name evidence="11" type="ORF">SAMN06296036_113153</name>
</gene>
<dbReference type="SUPFAM" id="SSF56935">
    <property type="entry name" value="Porins"/>
    <property type="match status" value="1"/>
</dbReference>
<evidence type="ECO:0000256" key="2">
    <source>
        <dbReference type="ARBA" id="ARBA00022448"/>
    </source>
</evidence>
<feature type="signal peptide" evidence="9">
    <location>
        <begin position="1"/>
        <end position="19"/>
    </location>
</feature>
<proteinExistence type="inferred from homology"/>
<name>A0A1Y6CAE8_9BACT</name>
<dbReference type="GO" id="GO:0015344">
    <property type="term" value="F:siderophore uptake transmembrane transporter activity"/>
    <property type="evidence" value="ECO:0007669"/>
    <property type="project" value="TreeGrafter"/>
</dbReference>
<evidence type="ECO:0000313" key="12">
    <source>
        <dbReference type="Proteomes" id="UP000192907"/>
    </source>
</evidence>